<reference evidence="2 3" key="1">
    <citation type="submission" date="2020-07" db="EMBL/GenBank/DDBJ databases">
        <title>Organ Donor 1.</title>
        <authorList>
            <person name="Marsh A.J."/>
            <person name="Azcarate-Peril M.A."/>
        </authorList>
    </citation>
    <scope>NUCLEOTIDE SEQUENCE [LARGE SCALE GENOMIC DNA]</scope>
    <source>
        <strain evidence="2 3">AMC0717</strain>
    </source>
</reference>
<comment type="caution">
    <text evidence="2">The sequence shown here is derived from an EMBL/GenBank/DDBJ whole genome shotgun (WGS) entry which is preliminary data.</text>
</comment>
<keyword evidence="1" id="KW-0812">Transmembrane</keyword>
<dbReference type="EMBL" id="JACCKS010000018">
    <property type="protein sequence ID" value="NZA39315.1"/>
    <property type="molecule type" value="Genomic_DNA"/>
</dbReference>
<name>A0A1I5LVK1_9FIRM</name>
<gene>
    <name evidence="2" type="ORF">H0N91_14550</name>
</gene>
<evidence type="ECO:0000256" key="1">
    <source>
        <dbReference type="SAM" id="Phobius"/>
    </source>
</evidence>
<feature type="transmembrane region" description="Helical" evidence="1">
    <location>
        <begin position="21"/>
        <end position="40"/>
    </location>
</feature>
<evidence type="ECO:0000313" key="2">
    <source>
        <dbReference type="EMBL" id="NZA39315.1"/>
    </source>
</evidence>
<dbReference type="InterPro" id="IPR052712">
    <property type="entry name" value="Acid_resist_chaperone_HdeD"/>
</dbReference>
<feature type="transmembrane region" description="Helical" evidence="1">
    <location>
        <begin position="79"/>
        <end position="97"/>
    </location>
</feature>
<feature type="transmembrane region" description="Helical" evidence="1">
    <location>
        <begin position="103"/>
        <end position="123"/>
    </location>
</feature>
<keyword evidence="1" id="KW-0472">Membrane</keyword>
<protein>
    <submittedName>
        <fullName evidence="2">DUF308 domain-containing protein</fullName>
    </submittedName>
</protein>
<dbReference type="RefSeq" id="WP_074618286.1">
    <property type="nucleotide sequence ID" value="NZ_CAJKZB010000004.1"/>
</dbReference>
<proteinExistence type="predicted"/>
<accession>A0A1I5LVK1</accession>
<dbReference type="PANTHER" id="PTHR34989:SF1">
    <property type="entry name" value="PROTEIN HDED"/>
    <property type="match status" value="1"/>
</dbReference>
<sequence>MNKENMRVKGIELLDRAYGKWWMMLLEGICLVVICGMTLFLPDVTLSFLVMVIGIYRVAMGVFYLIVGIANRVEYGISNGFSFGRGIVDILVGAAFLLWPTTIISFFVVLVGIWAIITGIVLLVMGGSSLGMGRIVKIVLGVLLIIFGIFTFINPVGQAVFFIVFLGIVLGILGFFFIIQSFSMKKSYKELKKLNEGFKDYDVH</sequence>
<feature type="transmembrane region" description="Helical" evidence="1">
    <location>
        <begin position="46"/>
        <end position="67"/>
    </location>
</feature>
<dbReference type="GO" id="GO:0005886">
    <property type="term" value="C:plasma membrane"/>
    <property type="evidence" value="ECO:0007669"/>
    <property type="project" value="TreeGrafter"/>
</dbReference>
<keyword evidence="1" id="KW-1133">Transmembrane helix</keyword>
<dbReference type="Proteomes" id="UP000586254">
    <property type="component" value="Unassembled WGS sequence"/>
</dbReference>
<dbReference type="AlphaFoldDB" id="A0A1I5LVK1"/>
<organism evidence="2 3">
    <name type="scientific">Eubacterium callanderi</name>
    <dbReference type="NCBI Taxonomy" id="53442"/>
    <lineage>
        <taxon>Bacteria</taxon>
        <taxon>Bacillati</taxon>
        <taxon>Bacillota</taxon>
        <taxon>Clostridia</taxon>
        <taxon>Eubacteriales</taxon>
        <taxon>Eubacteriaceae</taxon>
        <taxon>Eubacterium</taxon>
    </lineage>
</organism>
<dbReference type="InterPro" id="IPR005325">
    <property type="entry name" value="DUF308_memb"/>
</dbReference>
<dbReference type="PANTHER" id="PTHR34989">
    <property type="entry name" value="PROTEIN HDED"/>
    <property type="match status" value="1"/>
</dbReference>
<dbReference type="Pfam" id="PF03729">
    <property type="entry name" value="DUF308"/>
    <property type="match status" value="2"/>
</dbReference>
<feature type="transmembrane region" description="Helical" evidence="1">
    <location>
        <begin position="135"/>
        <end position="153"/>
    </location>
</feature>
<feature type="transmembrane region" description="Helical" evidence="1">
    <location>
        <begin position="159"/>
        <end position="179"/>
    </location>
</feature>
<evidence type="ECO:0000313" key="3">
    <source>
        <dbReference type="Proteomes" id="UP000586254"/>
    </source>
</evidence>